<dbReference type="GO" id="GO:0030170">
    <property type="term" value="F:pyridoxal phosphate binding"/>
    <property type="evidence" value="ECO:0007669"/>
    <property type="project" value="InterPro"/>
</dbReference>
<dbReference type="PROSITE" id="PS00600">
    <property type="entry name" value="AA_TRANSFER_CLASS_3"/>
    <property type="match status" value="1"/>
</dbReference>
<dbReference type="EMBL" id="JOWA01000132">
    <property type="protein sequence ID" value="KEZ40199.1"/>
    <property type="molecule type" value="Genomic_DNA"/>
</dbReference>
<dbReference type="GO" id="GO:0004015">
    <property type="term" value="F:adenosylmethionine-8-amino-7-oxononanoate transaminase activity"/>
    <property type="evidence" value="ECO:0007669"/>
    <property type="project" value="TreeGrafter"/>
</dbReference>
<dbReference type="GeneID" id="27728328"/>
<dbReference type="GO" id="GO:0005739">
    <property type="term" value="C:mitochondrion"/>
    <property type="evidence" value="ECO:0007669"/>
    <property type="project" value="UniProtKB-SubCell"/>
</dbReference>
<proteinExistence type="inferred from homology"/>
<dbReference type="OrthoDB" id="425114at2759"/>
<dbReference type="CDD" id="cd03109">
    <property type="entry name" value="DTBS"/>
    <property type="match status" value="1"/>
</dbReference>
<keyword evidence="4" id="KW-0663">Pyridoxal phosphate</keyword>
<reference evidence="5 6" key="1">
    <citation type="journal article" date="2014" name="Genome Announc.">
        <title>Draft genome sequence of the pathogenic fungus Scedosporium apiospermum.</title>
        <authorList>
            <person name="Vandeputte P."/>
            <person name="Ghamrawi S."/>
            <person name="Rechenmann M."/>
            <person name="Iltis A."/>
            <person name="Giraud S."/>
            <person name="Fleury M."/>
            <person name="Thornton C."/>
            <person name="Delhaes L."/>
            <person name="Meyer W."/>
            <person name="Papon N."/>
            <person name="Bouchara J.P."/>
        </authorList>
    </citation>
    <scope>NUCLEOTIDE SEQUENCE [LARGE SCALE GENOMIC DNA]</scope>
    <source>
        <strain evidence="5 6">IHEM 14462</strain>
    </source>
</reference>
<dbReference type="RefSeq" id="XP_016639998.1">
    <property type="nucleotide sequence ID" value="XM_016790695.1"/>
</dbReference>
<comment type="subcellular location">
    <subcellularLocation>
        <location evidence="1">Mitochondrion</location>
    </subcellularLocation>
</comment>
<dbReference type="GO" id="GO:0000287">
    <property type="term" value="F:magnesium ion binding"/>
    <property type="evidence" value="ECO:0007669"/>
    <property type="project" value="InterPro"/>
</dbReference>
<dbReference type="InterPro" id="IPR015421">
    <property type="entry name" value="PyrdxlP-dep_Trfase_major"/>
</dbReference>
<gene>
    <name evidence="5" type="ORF">SAPIO_CDS9256</name>
</gene>
<keyword evidence="2 5" id="KW-0032">Aminotransferase</keyword>
<dbReference type="Gene3D" id="3.40.640.10">
    <property type="entry name" value="Type I PLP-dependent aspartate aminotransferase-like (Major domain)"/>
    <property type="match status" value="1"/>
</dbReference>
<dbReference type="InterPro" id="IPR015424">
    <property type="entry name" value="PyrdxlP-dep_Trfase"/>
</dbReference>
<dbReference type="PANTHER" id="PTHR42684:SF3">
    <property type="entry name" value="ADENOSYLMETHIONINE-8-AMINO-7-OXONONANOATE AMINOTRANSFERASE"/>
    <property type="match status" value="1"/>
</dbReference>
<dbReference type="UniPathway" id="UPA00078"/>
<dbReference type="OMA" id="KGWASRA"/>
<dbReference type="Pfam" id="PF13500">
    <property type="entry name" value="AAA_26"/>
    <property type="match status" value="1"/>
</dbReference>
<dbReference type="VEuPathDB" id="FungiDB:SAPIO_CDS9256"/>
<evidence type="ECO:0000313" key="5">
    <source>
        <dbReference type="EMBL" id="KEZ40199.1"/>
    </source>
</evidence>
<dbReference type="InterPro" id="IPR005814">
    <property type="entry name" value="Aminotrans_3"/>
</dbReference>
<dbReference type="GO" id="GO:0004141">
    <property type="term" value="F:dethiobiotin synthase activity"/>
    <property type="evidence" value="ECO:0007669"/>
    <property type="project" value="InterPro"/>
</dbReference>
<dbReference type="GO" id="GO:0009102">
    <property type="term" value="P:biotin biosynthetic process"/>
    <property type="evidence" value="ECO:0007669"/>
    <property type="project" value="UniProtKB-UniPathway"/>
</dbReference>
<dbReference type="Proteomes" id="UP000028545">
    <property type="component" value="Unassembled WGS sequence"/>
</dbReference>
<comment type="caution">
    <text evidence="5">The sequence shown here is derived from an EMBL/GenBank/DDBJ whole genome shotgun (WGS) entry which is preliminary data.</text>
</comment>
<dbReference type="Pfam" id="PF00202">
    <property type="entry name" value="Aminotran_3"/>
    <property type="match status" value="2"/>
</dbReference>
<evidence type="ECO:0000256" key="2">
    <source>
        <dbReference type="ARBA" id="ARBA00022576"/>
    </source>
</evidence>
<dbReference type="SUPFAM" id="SSF52540">
    <property type="entry name" value="P-loop containing nucleoside triphosphate hydrolases"/>
    <property type="match status" value="1"/>
</dbReference>
<dbReference type="PANTHER" id="PTHR42684">
    <property type="entry name" value="ADENOSYLMETHIONINE-8-AMINO-7-OXONONANOATE AMINOTRANSFERASE"/>
    <property type="match status" value="1"/>
</dbReference>
<dbReference type="KEGG" id="sapo:SAPIO_CDS9256"/>
<evidence type="ECO:0000256" key="3">
    <source>
        <dbReference type="ARBA" id="ARBA00022679"/>
    </source>
</evidence>
<dbReference type="Gene3D" id="3.90.1150.10">
    <property type="entry name" value="Aspartate Aminotransferase, domain 1"/>
    <property type="match status" value="1"/>
</dbReference>
<dbReference type="HAMAP" id="MF_00336">
    <property type="entry name" value="BioD"/>
    <property type="match status" value="1"/>
</dbReference>
<keyword evidence="3 5" id="KW-0808">Transferase</keyword>
<dbReference type="InterPro" id="IPR049704">
    <property type="entry name" value="Aminotrans_3_PPA_site"/>
</dbReference>
<name>A0A084FYN7_PSEDA</name>
<evidence type="ECO:0000256" key="1">
    <source>
        <dbReference type="ARBA" id="ARBA00004173"/>
    </source>
</evidence>
<dbReference type="GO" id="GO:0005524">
    <property type="term" value="F:ATP binding"/>
    <property type="evidence" value="ECO:0007669"/>
    <property type="project" value="InterPro"/>
</dbReference>
<dbReference type="InterPro" id="IPR015422">
    <property type="entry name" value="PyrdxlP-dep_Trfase_small"/>
</dbReference>
<accession>A0A084FYN7</accession>
<dbReference type="FunFam" id="3.90.1150.10:FF:000080">
    <property type="entry name" value="Bifunctional dethiobiotin synthetase/adenosylmethionine-8-amino-7-oxononanoate aminotransferase"/>
    <property type="match status" value="1"/>
</dbReference>
<dbReference type="SUPFAM" id="SSF53383">
    <property type="entry name" value="PLP-dependent transferases"/>
    <property type="match status" value="1"/>
</dbReference>
<dbReference type="AlphaFoldDB" id="A0A084FYN7"/>
<keyword evidence="6" id="KW-1185">Reference proteome</keyword>
<dbReference type="Gene3D" id="3.40.50.300">
    <property type="entry name" value="P-loop containing nucleotide triphosphate hydrolases"/>
    <property type="match status" value="1"/>
</dbReference>
<dbReference type="InterPro" id="IPR004472">
    <property type="entry name" value="DTB_synth_BioD"/>
</dbReference>
<protein>
    <submittedName>
        <fullName evidence="5">Bifunctional dethiobiotin synthetase adenosylmethionine-8-amino-7-oxononanoate aminotransferase</fullName>
    </submittedName>
</protein>
<sequence length="797" mass="87582">MAPVGVLLWRSLKAYQVFGANTDVGKTIFTTLLCNASRRFRPDEQISFLKPVSTGSVDEADDGHIKKFASQTSTKTLFQFEDPVSPHLAATISKQSTPADHVVLETIRHHAASRALDGPGWLFLETAGGVHSPGPSGTTQADLYAPLRLPVVLIGDSKLGGISQTISAFESLRIRGYDIESVLLFENGHYDNHSYLSEYFAGEHGISVEAFLPPPLRVSDRDSDIAAMIEYYEKASSTEKARSVVDNLESRHKDRISRIEAMASEAYDTIWYPFTQHGRLSPSRITTITSAHGDYFQTLVPNSSSNPSSQSLLQPTFDGSASWWTQGLGHANPKLTLAASYAAGRYGHVMFAETIHEPALELAKTLLETMNNPRFSRVFYSDNGSTGMEVAVKMALRATRERYNLESGDKLHVLGLRGSYHGDTMGAMDSTEPSVYNEKVEWYDGKGYWFDYPTVICDNGSWQVQVPRSLEGHLGATQEYGSMSEIFDINRRRQSEVYRSYESYIRTSLERLVREGRRFGALVMEPLVLGAGGMIMVDPLFQRAFVDVVRNSADIFSEGGPTSEDPDPQAWTGLPVIFDEVFTGLTRLGPLSSSSFLGVGPDISVHAKLLTGGLVPLCATLASTSIFKAFESTDKTDALLHGHSYTAHPIGCQVALESVKELRRIEEGSTWDWAKQSWKEASGQASKKGQSGHRQPVVWSAWSESFVSEVSKQPQVSGVWALGSVLAIYMKDAVSGYTSNSAARVQEALSKGVSSSGDGSWNVHSRVLGNVLYMMASQTTKREDIERLEGLLRKAIE</sequence>
<dbReference type="HOGENOM" id="CLU_010794_0_0_1"/>
<dbReference type="InterPro" id="IPR027417">
    <property type="entry name" value="P-loop_NTPase"/>
</dbReference>
<organism evidence="5 6">
    <name type="scientific">Pseudallescheria apiosperma</name>
    <name type="common">Scedosporium apiospermum</name>
    <dbReference type="NCBI Taxonomy" id="563466"/>
    <lineage>
        <taxon>Eukaryota</taxon>
        <taxon>Fungi</taxon>
        <taxon>Dikarya</taxon>
        <taxon>Ascomycota</taxon>
        <taxon>Pezizomycotina</taxon>
        <taxon>Sordariomycetes</taxon>
        <taxon>Hypocreomycetidae</taxon>
        <taxon>Microascales</taxon>
        <taxon>Microascaceae</taxon>
        <taxon>Scedosporium</taxon>
    </lineage>
</organism>
<evidence type="ECO:0000313" key="6">
    <source>
        <dbReference type="Proteomes" id="UP000028545"/>
    </source>
</evidence>
<evidence type="ECO:0000256" key="4">
    <source>
        <dbReference type="ARBA" id="ARBA00022898"/>
    </source>
</evidence>